<accession>H0R0M8</accession>
<keyword evidence="2" id="KW-0812">Transmembrane</keyword>
<dbReference type="RefSeq" id="WP_007317965.1">
    <property type="nucleotide sequence ID" value="NZ_BAEH01000060.1"/>
</dbReference>
<dbReference type="GO" id="GO:0009306">
    <property type="term" value="P:protein secretion"/>
    <property type="evidence" value="ECO:0007669"/>
    <property type="project" value="InterPro"/>
</dbReference>
<protein>
    <recommendedName>
        <fullName evidence="5">ESX-1 secretion-associated protein</fullName>
    </recommendedName>
</protein>
<feature type="region of interest" description="Disordered" evidence="1">
    <location>
        <begin position="72"/>
        <end position="100"/>
    </location>
</feature>
<dbReference type="AlphaFoldDB" id="H0R0M8"/>
<dbReference type="OrthoDB" id="4381629at2"/>
<evidence type="ECO:0008006" key="5">
    <source>
        <dbReference type="Google" id="ProtNLM"/>
    </source>
</evidence>
<dbReference type="InterPro" id="IPR022536">
    <property type="entry name" value="EspC"/>
</dbReference>
<sequence length="100" mass="10737">MALHTETPAVTDFARRQHHVATRVSTAATSVRSDIASLAGTFGLIGADFLAAVAVVVDNQARRLETTAARYQSLSTTSTDAAERYNSTDEKGKRSLEVRV</sequence>
<evidence type="ECO:0000313" key="4">
    <source>
        <dbReference type="Proteomes" id="UP000035034"/>
    </source>
</evidence>
<keyword evidence="4" id="KW-1185">Reference proteome</keyword>
<evidence type="ECO:0000313" key="3">
    <source>
        <dbReference type="EMBL" id="GAB18629.1"/>
    </source>
</evidence>
<comment type="caution">
    <text evidence="3">The sequence shown here is derived from an EMBL/GenBank/DDBJ whole genome shotgun (WGS) entry which is preliminary data.</text>
</comment>
<reference evidence="3 4" key="1">
    <citation type="submission" date="2011-12" db="EMBL/GenBank/DDBJ databases">
        <title>Whole genome shotgun sequence of Gordonia effusa NBRC 100432.</title>
        <authorList>
            <person name="Yoshida I."/>
            <person name="Takarada H."/>
            <person name="Hosoyama A."/>
            <person name="Tsuchikane K."/>
            <person name="Katsumata H."/>
            <person name="Yamazaki S."/>
            <person name="Fujita N."/>
        </authorList>
    </citation>
    <scope>NUCLEOTIDE SEQUENCE [LARGE SCALE GENOMIC DNA]</scope>
    <source>
        <strain evidence="3 4">NBRC 100432</strain>
    </source>
</reference>
<dbReference type="EMBL" id="BAEH01000060">
    <property type="protein sequence ID" value="GAB18629.1"/>
    <property type="molecule type" value="Genomic_DNA"/>
</dbReference>
<proteinExistence type="predicted"/>
<name>H0R0M8_9ACTN</name>
<feature type="compositionally biased region" description="Basic and acidic residues" evidence="1">
    <location>
        <begin position="81"/>
        <end position="100"/>
    </location>
</feature>
<dbReference type="Proteomes" id="UP000035034">
    <property type="component" value="Unassembled WGS sequence"/>
</dbReference>
<feature type="transmembrane region" description="Helical" evidence="2">
    <location>
        <begin position="35"/>
        <end position="57"/>
    </location>
</feature>
<organism evidence="3 4">
    <name type="scientific">Gordonia effusa NBRC 100432</name>
    <dbReference type="NCBI Taxonomy" id="1077974"/>
    <lineage>
        <taxon>Bacteria</taxon>
        <taxon>Bacillati</taxon>
        <taxon>Actinomycetota</taxon>
        <taxon>Actinomycetes</taxon>
        <taxon>Mycobacteriales</taxon>
        <taxon>Gordoniaceae</taxon>
        <taxon>Gordonia</taxon>
    </lineage>
</organism>
<evidence type="ECO:0000256" key="1">
    <source>
        <dbReference type="SAM" id="MobiDB-lite"/>
    </source>
</evidence>
<keyword evidence="2" id="KW-1133">Transmembrane helix</keyword>
<dbReference type="Pfam" id="PF10824">
    <property type="entry name" value="T7SS_ESX_EspC"/>
    <property type="match status" value="1"/>
</dbReference>
<dbReference type="STRING" id="1077974.GOEFS_060_00220"/>
<gene>
    <name evidence="3" type="ORF">GOEFS_060_00220</name>
</gene>
<keyword evidence="2" id="KW-0472">Membrane</keyword>
<evidence type="ECO:0000256" key="2">
    <source>
        <dbReference type="SAM" id="Phobius"/>
    </source>
</evidence>